<sequence length="349" mass="38906">MDEQHCKTPTGEEELQLMLAGLGKRSLALTESTTHTEESYEHDLSPEKTAECPVCRKDFNINVIEAHASGCGLRSAAHEGNRKTSALSLNSFQSLEEILEWVTLQVDDGGTFSIVVSRDDLYTRAMMQWQRQKRSSPKHRLRVSFFGEDGIDTGALSKEFFTEMIAEIENKLFVGGADKKGKNPLYCLSSLDQNHFRTAGEMMVASVAQGGPPPNFMREWCYKYLTTQTDSDSMHVSVSDVTDPELVQLITEVNSATDDSIHTLIDSIVNCGFTGKISCVNKDAIVRAIVLHATTRVVPMLDQLRKGMELYNMKKVLQAHADLCQPLFVPTEDDELGCDSQLFTYPTLH</sequence>
<dbReference type="AlphaFoldDB" id="A0AAV6GL85"/>
<feature type="domain" description="HECT" evidence="4">
    <location>
        <begin position="138"/>
        <end position="170"/>
    </location>
</feature>
<dbReference type="SUPFAM" id="SSF56204">
    <property type="entry name" value="Hect, E3 ligase catalytic domain"/>
    <property type="match status" value="1"/>
</dbReference>
<reference evidence="5" key="1">
    <citation type="submission" date="2020-10" db="EMBL/GenBank/DDBJ databases">
        <title>Chromosome-scale genome assembly of the Allis shad, Alosa alosa.</title>
        <authorList>
            <person name="Margot Z."/>
            <person name="Christophe K."/>
            <person name="Cabau C."/>
            <person name="Louis A."/>
            <person name="Berthelot C."/>
            <person name="Parey E."/>
            <person name="Roest Crollius H."/>
            <person name="Montfort J."/>
            <person name="Robinson-Rechavi M."/>
            <person name="Bucao C."/>
            <person name="Bouchez O."/>
            <person name="Gislard M."/>
            <person name="Lluch J."/>
            <person name="Milhes M."/>
            <person name="Lampietro C."/>
            <person name="Lopez Roques C."/>
            <person name="Donnadieu C."/>
            <person name="Braasch I."/>
            <person name="Desvignes T."/>
            <person name="Postlethwait J."/>
            <person name="Bobe J."/>
            <person name="Guiguen Y."/>
        </authorList>
    </citation>
    <scope>NUCLEOTIDE SEQUENCE</scope>
    <source>
        <strain evidence="5">M-15738</strain>
        <tissue evidence="5">Blood</tissue>
    </source>
</reference>
<dbReference type="PROSITE" id="PS50237">
    <property type="entry name" value="HECT"/>
    <property type="match status" value="1"/>
</dbReference>
<name>A0AAV6GL85_9TELE</name>
<proteinExistence type="predicted"/>
<protein>
    <recommendedName>
        <fullName evidence="4">HECT domain-containing protein</fullName>
    </recommendedName>
</protein>
<evidence type="ECO:0000256" key="3">
    <source>
        <dbReference type="PROSITE-ProRule" id="PRU00104"/>
    </source>
</evidence>
<evidence type="ECO:0000256" key="1">
    <source>
        <dbReference type="ARBA" id="ARBA00022679"/>
    </source>
</evidence>
<gene>
    <name evidence="5" type="ORF">AALO_G00122090</name>
</gene>
<comment type="caution">
    <text evidence="5">The sequence shown here is derived from an EMBL/GenBank/DDBJ whole genome shotgun (WGS) entry which is preliminary data.</text>
</comment>
<dbReference type="GO" id="GO:0004842">
    <property type="term" value="F:ubiquitin-protein transferase activity"/>
    <property type="evidence" value="ECO:0007669"/>
    <property type="project" value="InterPro"/>
</dbReference>
<keyword evidence="6" id="KW-1185">Reference proteome</keyword>
<comment type="caution">
    <text evidence="3">Lacks conserved residue(s) required for the propagation of feature annotation.</text>
</comment>
<evidence type="ECO:0000313" key="5">
    <source>
        <dbReference type="EMBL" id="KAG5275590.1"/>
    </source>
</evidence>
<keyword evidence="2 3" id="KW-0833">Ubl conjugation pathway</keyword>
<organism evidence="5 6">
    <name type="scientific">Alosa alosa</name>
    <name type="common">allis shad</name>
    <dbReference type="NCBI Taxonomy" id="278164"/>
    <lineage>
        <taxon>Eukaryota</taxon>
        <taxon>Metazoa</taxon>
        <taxon>Chordata</taxon>
        <taxon>Craniata</taxon>
        <taxon>Vertebrata</taxon>
        <taxon>Euteleostomi</taxon>
        <taxon>Actinopterygii</taxon>
        <taxon>Neopterygii</taxon>
        <taxon>Teleostei</taxon>
        <taxon>Clupei</taxon>
        <taxon>Clupeiformes</taxon>
        <taxon>Clupeoidei</taxon>
        <taxon>Clupeidae</taxon>
        <taxon>Alosa</taxon>
    </lineage>
</organism>
<evidence type="ECO:0000313" key="6">
    <source>
        <dbReference type="Proteomes" id="UP000823561"/>
    </source>
</evidence>
<dbReference type="EMBL" id="JADWDJ010000009">
    <property type="protein sequence ID" value="KAG5275590.1"/>
    <property type="molecule type" value="Genomic_DNA"/>
</dbReference>
<dbReference type="Proteomes" id="UP000823561">
    <property type="component" value="Chromosome 9"/>
</dbReference>
<dbReference type="InterPro" id="IPR035983">
    <property type="entry name" value="Hect_E3_ubiquitin_ligase"/>
</dbReference>
<evidence type="ECO:0000259" key="4">
    <source>
        <dbReference type="PROSITE" id="PS50237"/>
    </source>
</evidence>
<evidence type="ECO:0000256" key="2">
    <source>
        <dbReference type="ARBA" id="ARBA00022786"/>
    </source>
</evidence>
<keyword evidence="1" id="KW-0808">Transferase</keyword>
<dbReference type="InterPro" id="IPR000569">
    <property type="entry name" value="HECT_dom"/>
</dbReference>
<dbReference type="Gene3D" id="3.90.1750.10">
    <property type="entry name" value="Hect, E3 ligase catalytic domains"/>
    <property type="match status" value="1"/>
</dbReference>
<accession>A0AAV6GL85</accession>